<keyword evidence="1" id="KW-0472">Membrane</keyword>
<evidence type="ECO:0000313" key="3">
    <source>
        <dbReference type="Proteomes" id="UP000281726"/>
    </source>
</evidence>
<accession>A0A3A9YPQ6</accession>
<dbReference type="Proteomes" id="UP000281726">
    <property type="component" value="Unassembled WGS sequence"/>
</dbReference>
<keyword evidence="3" id="KW-1185">Reference proteome</keyword>
<keyword evidence="1" id="KW-0812">Transmembrane</keyword>
<evidence type="ECO:0008006" key="4">
    <source>
        <dbReference type="Google" id="ProtNLM"/>
    </source>
</evidence>
<sequence length="202" mass="21266">MPLVGALLFNLGWGALAAERRYAVARTTLLTLPSRGLAYLAKLLVSAVAVAAVGAFTALLAVLTVAVLNGGRLLAVPADLLTWAFWQPCLNYLVVLACWPVVAIGVSSLTRGRVLTALFMILWPLFVERLFGALLELVAPLEGVRDWLPFASSRAAMTPTRGVTDSLAGSDLPPGVGLAVFVAFALLVAGAGAVRYVRRDVP</sequence>
<gene>
    <name evidence="2" type="ORF">D7223_31690</name>
</gene>
<feature type="transmembrane region" description="Helical" evidence="1">
    <location>
        <begin position="176"/>
        <end position="197"/>
    </location>
</feature>
<feature type="transmembrane region" description="Helical" evidence="1">
    <location>
        <begin position="92"/>
        <end position="110"/>
    </location>
</feature>
<evidence type="ECO:0000256" key="1">
    <source>
        <dbReference type="SAM" id="Phobius"/>
    </source>
</evidence>
<comment type="caution">
    <text evidence="2">The sequence shown here is derived from an EMBL/GenBank/DDBJ whole genome shotgun (WGS) entry which is preliminary data.</text>
</comment>
<protein>
    <recommendedName>
        <fullName evidence="4">ABC transporter permease</fullName>
    </recommendedName>
</protein>
<feature type="transmembrane region" description="Helical" evidence="1">
    <location>
        <begin position="117"/>
        <end position="139"/>
    </location>
</feature>
<feature type="transmembrane region" description="Helical" evidence="1">
    <location>
        <begin position="41"/>
        <end position="63"/>
    </location>
</feature>
<proteinExistence type="predicted"/>
<dbReference type="AlphaFoldDB" id="A0A3A9YPQ6"/>
<organism evidence="2 3">
    <name type="scientific">Micromonospora endolithica</name>
    <dbReference type="NCBI Taxonomy" id="230091"/>
    <lineage>
        <taxon>Bacteria</taxon>
        <taxon>Bacillati</taxon>
        <taxon>Actinomycetota</taxon>
        <taxon>Actinomycetes</taxon>
        <taxon>Micromonosporales</taxon>
        <taxon>Micromonosporaceae</taxon>
        <taxon>Micromonospora</taxon>
    </lineage>
</organism>
<dbReference type="EMBL" id="RBAK01000023">
    <property type="protein sequence ID" value="RKN38101.1"/>
    <property type="molecule type" value="Genomic_DNA"/>
</dbReference>
<reference evidence="2 3" key="1">
    <citation type="journal article" date="2004" name="Syst. Appl. Microbiol.">
        <title>Cryptoendolithic actinomycetes from antarctic sandstone rock samples: Micromonospora endolithica sp. nov. and two isolates related to Micromonospora coerulea Jensen 1932.</title>
        <authorList>
            <person name="Hirsch P."/>
            <person name="Mevs U."/>
            <person name="Kroppenstedt R.M."/>
            <person name="Schumann P."/>
            <person name="Stackebrandt E."/>
        </authorList>
    </citation>
    <scope>NUCLEOTIDE SEQUENCE [LARGE SCALE GENOMIC DNA]</scope>
    <source>
        <strain evidence="2 3">JCM 12677</strain>
    </source>
</reference>
<name>A0A3A9YPQ6_9ACTN</name>
<evidence type="ECO:0000313" key="2">
    <source>
        <dbReference type="EMBL" id="RKN38101.1"/>
    </source>
</evidence>
<keyword evidence="1" id="KW-1133">Transmembrane helix</keyword>